<feature type="transmembrane region" description="Helical" evidence="1">
    <location>
        <begin position="39"/>
        <end position="60"/>
    </location>
</feature>
<keyword evidence="1" id="KW-1133">Transmembrane helix</keyword>
<evidence type="ECO:0000313" key="2">
    <source>
        <dbReference type="EMBL" id="AJD47103.1"/>
    </source>
</evidence>
<dbReference type="Pfam" id="PF20460">
    <property type="entry name" value="DUF6713"/>
    <property type="match status" value="1"/>
</dbReference>
<keyword evidence="1" id="KW-0472">Membrane</keyword>
<gene>
    <name evidence="2" type="ORF">S7S_03405</name>
</gene>
<dbReference type="HOGENOM" id="CLU_157250_0_0_6"/>
<accession>A0A0B4XKN4</accession>
<protein>
    <submittedName>
        <fullName evidence="2">Uncharacterized protein</fullName>
    </submittedName>
</protein>
<dbReference type="RefSeq" id="WP_008740543.1">
    <property type="nucleotide sequence ID" value="NZ_CP004387.1"/>
</dbReference>
<dbReference type="Proteomes" id="UP000006764">
    <property type="component" value="Chromosome"/>
</dbReference>
<keyword evidence="3" id="KW-1185">Reference proteome</keyword>
<proteinExistence type="predicted"/>
<dbReference type="OrthoDB" id="6885393at2"/>
<reference evidence="2 3" key="1">
    <citation type="journal article" date="2012" name="J. Bacteriol.">
        <title>Genome sequence of an alkane-degrading bacterium, Alcanivorax pacificus type strain W11-5, isolated from deep sea sediment.</title>
        <authorList>
            <person name="Lai Q."/>
            <person name="Shao Z."/>
        </authorList>
    </citation>
    <scope>NUCLEOTIDE SEQUENCE [LARGE SCALE GENOMIC DNA]</scope>
    <source>
        <strain evidence="2 3">W11-5</strain>
    </source>
</reference>
<keyword evidence="1" id="KW-0812">Transmembrane</keyword>
<evidence type="ECO:0000256" key="1">
    <source>
        <dbReference type="SAM" id="Phobius"/>
    </source>
</evidence>
<feature type="transmembrane region" description="Helical" evidence="1">
    <location>
        <begin position="72"/>
        <end position="90"/>
    </location>
</feature>
<feature type="transmembrane region" description="Helical" evidence="1">
    <location>
        <begin position="96"/>
        <end position="118"/>
    </location>
</feature>
<dbReference type="KEGG" id="apac:S7S_03405"/>
<sequence length="127" mass="14608">MKDRLFYLGIGLLFTHELDAMTHHEWRVLPLTSWLGEEVGRFVFVAAHVPLFAILIALMASLNSVVRNRTRVWLSAFLILHSMLHAGFVLHDKYEFSSLLSNVLIYGAAMCGLLYLLLHRWERRGSV</sequence>
<dbReference type="EMBL" id="CP004387">
    <property type="protein sequence ID" value="AJD47103.1"/>
    <property type="molecule type" value="Genomic_DNA"/>
</dbReference>
<dbReference type="InterPro" id="IPR046559">
    <property type="entry name" value="DUF6713"/>
</dbReference>
<name>A0A0B4XKN4_9GAMM</name>
<organism evidence="2 3">
    <name type="scientific">Isoalcanivorax pacificus W11-5</name>
    <dbReference type="NCBI Taxonomy" id="391936"/>
    <lineage>
        <taxon>Bacteria</taxon>
        <taxon>Pseudomonadati</taxon>
        <taxon>Pseudomonadota</taxon>
        <taxon>Gammaproteobacteria</taxon>
        <taxon>Oceanospirillales</taxon>
        <taxon>Alcanivoracaceae</taxon>
        <taxon>Isoalcanivorax</taxon>
    </lineage>
</organism>
<dbReference type="STRING" id="391936.S7S_03405"/>
<dbReference type="AlphaFoldDB" id="A0A0B4XKN4"/>
<evidence type="ECO:0000313" key="3">
    <source>
        <dbReference type="Proteomes" id="UP000006764"/>
    </source>
</evidence>